<dbReference type="EMBL" id="JACGWO010000019">
    <property type="protein sequence ID" value="KAK4412213.1"/>
    <property type="molecule type" value="Genomic_DNA"/>
</dbReference>
<sequence>MRTVGEQLEADKTENFVNQTLRTLSARRNPKQMIEIIDRSMQSGNNFGGPKRFYTEPMFCYYREESLSLSHLYSFEGGRCPFSQPPTFHKVLESKKLWGHMAHNQLKIRGAESPLGGIEEERSRRKNQAL</sequence>
<organism evidence="1 2">
    <name type="scientific">Sesamum alatum</name>
    <dbReference type="NCBI Taxonomy" id="300844"/>
    <lineage>
        <taxon>Eukaryota</taxon>
        <taxon>Viridiplantae</taxon>
        <taxon>Streptophyta</taxon>
        <taxon>Embryophyta</taxon>
        <taxon>Tracheophyta</taxon>
        <taxon>Spermatophyta</taxon>
        <taxon>Magnoliopsida</taxon>
        <taxon>eudicotyledons</taxon>
        <taxon>Gunneridae</taxon>
        <taxon>Pentapetalae</taxon>
        <taxon>asterids</taxon>
        <taxon>lamiids</taxon>
        <taxon>Lamiales</taxon>
        <taxon>Pedaliaceae</taxon>
        <taxon>Sesamum</taxon>
    </lineage>
</organism>
<reference evidence="1" key="2">
    <citation type="journal article" date="2024" name="Plant">
        <title>Genomic evolution and insights into agronomic trait innovations of Sesamum species.</title>
        <authorList>
            <person name="Miao H."/>
            <person name="Wang L."/>
            <person name="Qu L."/>
            <person name="Liu H."/>
            <person name="Sun Y."/>
            <person name="Le M."/>
            <person name="Wang Q."/>
            <person name="Wei S."/>
            <person name="Zheng Y."/>
            <person name="Lin W."/>
            <person name="Duan Y."/>
            <person name="Cao H."/>
            <person name="Xiong S."/>
            <person name="Wang X."/>
            <person name="Wei L."/>
            <person name="Li C."/>
            <person name="Ma Q."/>
            <person name="Ju M."/>
            <person name="Zhao R."/>
            <person name="Li G."/>
            <person name="Mu C."/>
            <person name="Tian Q."/>
            <person name="Mei H."/>
            <person name="Zhang T."/>
            <person name="Gao T."/>
            <person name="Zhang H."/>
        </authorList>
    </citation>
    <scope>NUCLEOTIDE SEQUENCE</scope>
    <source>
        <strain evidence="1">3651</strain>
    </source>
</reference>
<name>A0AAE1XIW0_9LAMI</name>
<gene>
    <name evidence="1" type="ORF">Salat_2967200</name>
</gene>
<keyword evidence="2" id="KW-1185">Reference proteome</keyword>
<protein>
    <submittedName>
        <fullName evidence="1">Uncharacterized protein</fullName>
    </submittedName>
</protein>
<dbReference type="AlphaFoldDB" id="A0AAE1XIW0"/>
<evidence type="ECO:0000313" key="2">
    <source>
        <dbReference type="Proteomes" id="UP001293254"/>
    </source>
</evidence>
<proteinExistence type="predicted"/>
<evidence type="ECO:0000313" key="1">
    <source>
        <dbReference type="EMBL" id="KAK4412213.1"/>
    </source>
</evidence>
<dbReference type="Proteomes" id="UP001293254">
    <property type="component" value="Unassembled WGS sequence"/>
</dbReference>
<comment type="caution">
    <text evidence="1">The sequence shown here is derived from an EMBL/GenBank/DDBJ whole genome shotgun (WGS) entry which is preliminary data.</text>
</comment>
<accession>A0AAE1XIW0</accession>
<reference evidence="1" key="1">
    <citation type="submission" date="2020-06" db="EMBL/GenBank/DDBJ databases">
        <authorList>
            <person name="Li T."/>
            <person name="Hu X."/>
            <person name="Zhang T."/>
            <person name="Song X."/>
            <person name="Zhang H."/>
            <person name="Dai N."/>
            <person name="Sheng W."/>
            <person name="Hou X."/>
            <person name="Wei L."/>
        </authorList>
    </citation>
    <scope>NUCLEOTIDE SEQUENCE</scope>
    <source>
        <strain evidence="1">3651</strain>
        <tissue evidence="1">Leaf</tissue>
    </source>
</reference>